<dbReference type="AlphaFoldDB" id="A0A4V1AEX0"/>
<protein>
    <submittedName>
        <fullName evidence="4">Tc5 transposase DNA-binding domain-containing protein</fullName>
    </submittedName>
</protein>
<evidence type="ECO:0000259" key="3">
    <source>
        <dbReference type="PROSITE" id="PS51253"/>
    </source>
</evidence>
<dbReference type="PROSITE" id="PS51253">
    <property type="entry name" value="HTH_CENPB"/>
    <property type="match status" value="1"/>
</dbReference>
<feature type="domain" description="HTH CENPB-type" evidence="3">
    <location>
        <begin position="67"/>
        <end position="139"/>
    </location>
</feature>
<reference evidence="5" key="1">
    <citation type="submission" date="2019-03" db="EMBL/GenBank/DDBJ databases">
        <title>Snf2 controls pulcherriminic acid biosynthesis and connects pigmentation and antifungal activity of the yeast Metschnikowia pulcherrima.</title>
        <authorList>
            <person name="Gore-Lloyd D."/>
            <person name="Sumann I."/>
            <person name="Brachmann A.O."/>
            <person name="Schneeberger K."/>
            <person name="Ortiz-Merino R.A."/>
            <person name="Moreno-Beltran M."/>
            <person name="Schlaefli M."/>
            <person name="Kirner P."/>
            <person name="Santos Kron A."/>
            <person name="Wolfe K.H."/>
            <person name="Piel J."/>
            <person name="Ahrens C.H."/>
            <person name="Henk D."/>
            <person name="Freimoser F.M."/>
        </authorList>
    </citation>
    <scope>NUCLEOTIDE SEQUENCE [LARGE SCALE GENOMIC DNA]</scope>
    <source>
        <strain evidence="5">APC 1.2</strain>
    </source>
</reference>
<keyword evidence="5" id="KW-1185">Reference proteome</keyword>
<evidence type="ECO:0000256" key="1">
    <source>
        <dbReference type="ARBA" id="ARBA00023125"/>
    </source>
</evidence>
<dbReference type="InterPro" id="IPR050863">
    <property type="entry name" value="CenT-Element_Derived"/>
</dbReference>
<dbReference type="PANTHER" id="PTHR19303:SF73">
    <property type="entry name" value="PROTEIN PDC2"/>
    <property type="match status" value="1"/>
</dbReference>
<sequence length="571" mass="65094">MPRHTITTQQRALLRDYARQNPHLKQTQLRQWFIHTFEHRVSQSTISESLSARYADLDSGNDQIYYETRKRREKTLPELEEILFNWIRLAEHPEDIPDADIAEKARSIWVSTESDAEVPPFSRGWLHGFKKRHGLTTKKRKDDNMQVSPPTDTPISEGAIDGLLDPVEHAPNSFVRPLPPASRPLDINRFDLVAKAQLETAKSRVQQYAPMDVYNCDETRLYWKYTPDLADPSNISEDGSENKARFTALFCCNADGSDKLQPLFVGYAAKPRSFEAAKTNPRALDCVWKANSDASVTTPIMTEWLLAFDDHMGQKNKKALLLLDELTAHKDAVSLLSGSTPLRNIEICFLPTILKMKLQPLQSGVVSAFKGHYRKLWLQYMVDEYEEGRSPLRSMNVLKAVRWSIQAWGNISPETIINCWRDVNLSILPAARPKEPSPAAAIANLVLQLAAQGRLQPVVAIERFINPDEEEIVEKPNISLIERLAAQYAVQGRAREEHTCESDEDYEDLPLIRNKDAIGLIDSLVTYEEQQEDGLHSVIRVLTQLREKVQQRLREQPKPREHTNVFFAAGM</sequence>
<dbReference type="SMART" id="SM00674">
    <property type="entry name" value="CENPB"/>
    <property type="match status" value="1"/>
</dbReference>
<dbReference type="InterPro" id="IPR009057">
    <property type="entry name" value="Homeodomain-like_sf"/>
</dbReference>
<feature type="compositionally biased region" description="Polar residues" evidence="2">
    <location>
        <begin position="145"/>
        <end position="154"/>
    </location>
</feature>
<evidence type="ECO:0000313" key="4">
    <source>
        <dbReference type="EMBL" id="QBM90683.1"/>
    </source>
</evidence>
<dbReference type="GO" id="GO:0003677">
    <property type="term" value="F:DNA binding"/>
    <property type="evidence" value="ECO:0007669"/>
    <property type="project" value="UniProtKB-KW"/>
</dbReference>
<dbReference type="Proteomes" id="UP000292447">
    <property type="component" value="Chromosome VI"/>
</dbReference>
<dbReference type="Pfam" id="PF03221">
    <property type="entry name" value="HTH_Tnp_Tc5"/>
    <property type="match status" value="1"/>
</dbReference>
<dbReference type="InterPro" id="IPR004875">
    <property type="entry name" value="DDE_SF_endonuclease_dom"/>
</dbReference>
<accession>A0A4V1AEX0</accession>
<dbReference type="Pfam" id="PF18107">
    <property type="entry name" value="HTH_ABP1_N"/>
    <property type="match status" value="1"/>
</dbReference>
<dbReference type="Gene3D" id="1.10.10.60">
    <property type="entry name" value="Homeodomain-like"/>
    <property type="match status" value="2"/>
</dbReference>
<name>A0A4V1AEX0_9ASCO</name>
<feature type="region of interest" description="Disordered" evidence="2">
    <location>
        <begin position="136"/>
        <end position="155"/>
    </location>
</feature>
<dbReference type="PANTHER" id="PTHR19303">
    <property type="entry name" value="TRANSPOSON"/>
    <property type="match status" value="1"/>
</dbReference>
<gene>
    <name evidence="4" type="primary">MPUL0F02680</name>
    <name evidence="4" type="ORF">METSCH_F02680</name>
</gene>
<dbReference type="SUPFAM" id="SSF46689">
    <property type="entry name" value="Homeodomain-like"/>
    <property type="match status" value="2"/>
</dbReference>
<dbReference type="GO" id="GO:0005634">
    <property type="term" value="C:nucleus"/>
    <property type="evidence" value="ECO:0007669"/>
    <property type="project" value="TreeGrafter"/>
</dbReference>
<keyword evidence="1 4" id="KW-0238">DNA-binding</keyword>
<dbReference type="EMBL" id="CP034461">
    <property type="protein sequence ID" value="QBM90683.1"/>
    <property type="molecule type" value="Genomic_DNA"/>
</dbReference>
<dbReference type="InterPro" id="IPR006600">
    <property type="entry name" value="HTH_CenpB_DNA-bd_dom"/>
</dbReference>
<dbReference type="Pfam" id="PF03184">
    <property type="entry name" value="DDE_1"/>
    <property type="match status" value="1"/>
</dbReference>
<dbReference type="InterPro" id="IPR041188">
    <property type="entry name" value="HTH_ABP1_N"/>
</dbReference>
<organism evidence="4 5">
    <name type="scientific">Metschnikowia aff. pulcherrima</name>
    <dbReference type="NCBI Taxonomy" id="2163413"/>
    <lineage>
        <taxon>Eukaryota</taxon>
        <taxon>Fungi</taxon>
        <taxon>Dikarya</taxon>
        <taxon>Ascomycota</taxon>
        <taxon>Saccharomycotina</taxon>
        <taxon>Pichiomycetes</taxon>
        <taxon>Metschnikowiaceae</taxon>
        <taxon>Metschnikowia</taxon>
    </lineage>
</organism>
<proteinExistence type="predicted"/>
<dbReference type="STRING" id="2163413.A0A4V1AEX0"/>
<evidence type="ECO:0000256" key="2">
    <source>
        <dbReference type="SAM" id="MobiDB-lite"/>
    </source>
</evidence>
<evidence type="ECO:0000313" key="5">
    <source>
        <dbReference type="Proteomes" id="UP000292447"/>
    </source>
</evidence>